<accession>A0A0K2VDP0</accession>
<protein>
    <submittedName>
        <fullName evidence="1">Uncharacterized protein</fullName>
    </submittedName>
</protein>
<dbReference type="AlphaFoldDB" id="A0A0K2VDP0"/>
<proteinExistence type="predicted"/>
<reference evidence="1" key="1">
    <citation type="submission" date="2014-05" db="EMBL/GenBank/DDBJ databases">
        <authorList>
            <person name="Chronopoulou M."/>
        </authorList>
    </citation>
    <scope>NUCLEOTIDE SEQUENCE</scope>
    <source>
        <tissue evidence="1">Whole organism</tissue>
    </source>
</reference>
<feature type="non-terminal residue" evidence="1">
    <location>
        <position position="1"/>
    </location>
</feature>
<evidence type="ECO:0000313" key="1">
    <source>
        <dbReference type="EMBL" id="CDW48460.1"/>
    </source>
</evidence>
<sequence length="42" mass="4876">LQVTIELLTTSALHQRTNENEVCLPFSQEFSDLKICRIKKLD</sequence>
<name>A0A0K2VDP0_LEPSM</name>
<dbReference type="EMBL" id="HACA01031099">
    <property type="protein sequence ID" value="CDW48460.1"/>
    <property type="molecule type" value="Transcribed_RNA"/>
</dbReference>
<organism evidence="1">
    <name type="scientific">Lepeophtheirus salmonis</name>
    <name type="common">Salmon louse</name>
    <name type="synonym">Caligus salmonis</name>
    <dbReference type="NCBI Taxonomy" id="72036"/>
    <lineage>
        <taxon>Eukaryota</taxon>
        <taxon>Metazoa</taxon>
        <taxon>Ecdysozoa</taxon>
        <taxon>Arthropoda</taxon>
        <taxon>Crustacea</taxon>
        <taxon>Multicrustacea</taxon>
        <taxon>Hexanauplia</taxon>
        <taxon>Copepoda</taxon>
        <taxon>Siphonostomatoida</taxon>
        <taxon>Caligidae</taxon>
        <taxon>Lepeophtheirus</taxon>
    </lineage>
</organism>